<keyword evidence="2" id="KW-0805">Transcription regulation</keyword>
<dbReference type="SUPFAM" id="SSF48498">
    <property type="entry name" value="Tetracyclin repressor-like, C-terminal domain"/>
    <property type="match status" value="1"/>
</dbReference>
<dbReference type="RefSeq" id="WP_215919715.1">
    <property type="nucleotide sequence ID" value="NZ_JAHKNI010000008.1"/>
</dbReference>
<dbReference type="PROSITE" id="PS01081">
    <property type="entry name" value="HTH_TETR_1"/>
    <property type="match status" value="1"/>
</dbReference>
<dbReference type="Gene3D" id="1.10.10.60">
    <property type="entry name" value="Homeodomain-like"/>
    <property type="match status" value="1"/>
</dbReference>
<evidence type="ECO:0000256" key="3">
    <source>
        <dbReference type="ARBA" id="ARBA00023125"/>
    </source>
</evidence>
<dbReference type="PANTHER" id="PTHR30055">
    <property type="entry name" value="HTH-TYPE TRANSCRIPTIONAL REGULATOR RUTR"/>
    <property type="match status" value="1"/>
</dbReference>
<name>A0ABS6B3Z8_9NOCA</name>
<evidence type="ECO:0000256" key="4">
    <source>
        <dbReference type="ARBA" id="ARBA00023163"/>
    </source>
</evidence>
<gene>
    <name evidence="7" type="ORF">KO481_23425</name>
</gene>
<sequence length="246" mass="27039">MTKPFTSVWTREPRQPKSSGLRREQIVAAALELLDAEGLDALSMRKLGAKLGAGATSLYWYVANKDELLELTMDQIWALVEVPDPDRASWREAFTTFAYSFRATLLEHPWAAQLVGQLPNVGPNSFALTERLRRASTEAGFTGIDIYLATSTVMSFILGQVLPVLSYQKSRHGREYSAESLMAAVVELAADYPQLRADYAEMPSDPEVARAIAFDFGLLSVLDGLEARLIAARTDATAAQGHRTQG</sequence>
<dbReference type="Pfam" id="PF00440">
    <property type="entry name" value="TetR_N"/>
    <property type="match status" value="1"/>
</dbReference>
<dbReference type="InterPro" id="IPR009057">
    <property type="entry name" value="Homeodomain-like_sf"/>
</dbReference>
<evidence type="ECO:0000313" key="8">
    <source>
        <dbReference type="Proteomes" id="UP000733379"/>
    </source>
</evidence>
<dbReference type="InterPro" id="IPR036271">
    <property type="entry name" value="Tet_transcr_reg_TetR-rel_C_sf"/>
</dbReference>
<dbReference type="PROSITE" id="PS50977">
    <property type="entry name" value="HTH_TETR_2"/>
    <property type="match status" value="1"/>
</dbReference>
<keyword evidence="4" id="KW-0804">Transcription</keyword>
<dbReference type="Pfam" id="PF02909">
    <property type="entry name" value="TetR_C_1"/>
    <property type="match status" value="1"/>
</dbReference>
<reference evidence="7 8" key="1">
    <citation type="submission" date="2021-06" db="EMBL/GenBank/DDBJ databases">
        <title>Actinomycetes sequencing.</title>
        <authorList>
            <person name="Shan Q."/>
        </authorList>
    </citation>
    <scope>NUCLEOTIDE SEQUENCE [LARGE SCALE GENOMIC DNA]</scope>
    <source>
        <strain evidence="7 8">NEAU-G5</strain>
    </source>
</reference>
<dbReference type="InterPro" id="IPR001647">
    <property type="entry name" value="HTH_TetR"/>
</dbReference>
<comment type="caution">
    <text evidence="7">The sequence shown here is derived from an EMBL/GenBank/DDBJ whole genome shotgun (WGS) entry which is preliminary data.</text>
</comment>
<feature type="DNA-binding region" description="H-T-H motif" evidence="5">
    <location>
        <begin position="43"/>
        <end position="62"/>
    </location>
</feature>
<dbReference type="InterPro" id="IPR003012">
    <property type="entry name" value="Tet_transcr_reg_TetR"/>
</dbReference>
<protein>
    <submittedName>
        <fullName evidence="7">TetR/AcrR family transcriptional regulator C-terminal domain-containing protein</fullName>
    </submittedName>
</protein>
<keyword evidence="1" id="KW-0678">Repressor</keyword>
<dbReference type="InterPro" id="IPR023772">
    <property type="entry name" value="DNA-bd_HTH_TetR-type_CS"/>
</dbReference>
<proteinExistence type="predicted"/>
<dbReference type="PRINTS" id="PR00400">
    <property type="entry name" value="TETREPRESSOR"/>
</dbReference>
<dbReference type="Gene3D" id="1.10.357.10">
    <property type="entry name" value="Tetracycline Repressor, domain 2"/>
    <property type="match status" value="1"/>
</dbReference>
<dbReference type="InterPro" id="IPR004111">
    <property type="entry name" value="Repressor_TetR_C"/>
</dbReference>
<evidence type="ECO:0000256" key="2">
    <source>
        <dbReference type="ARBA" id="ARBA00023015"/>
    </source>
</evidence>
<organism evidence="7 8">
    <name type="scientific">Nocardia albiluteola</name>
    <dbReference type="NCBI Taxonomy" id="2842303"/>
    <lineage>
        <taxon>Bacteria</taxon>
        <taxon>Bacillati</taxon>
        <taxon>Actinomycetota</taxon>
        <taxon>Actinomycetes</taxon>
        <taxon>Mycobacteriales</taxon>
        <taxon>Nocardiaceae</taxon>
        <taxon>Nocardia</taxon>
    </lineage>
</organism>
<evidence type="ECO:0000256" key="5">
    <source>
        <dbReference type="PROSITE-ProRule" id="PRU00335"/>
    </source>
</evidence>
<evidence type="ECO:0000259" key="6">
    <source>
        <dbReference type="PROSITE" id="PS50977"/>
    </source>
</evidence>
<dbReference type="Proteomes" id="UP000733379">
    <property type="component" value="Unassembled WGS sequence"/>
</dbReference>
<accession>A0ABS6B3Z8</accession>
<keyword evidence="3 5" id="KW-0238">DNA-binding</keyword>
<evidence type="ECO:0000313" key="7">
    <source>
        <dbReference type="EMBL" id="MBU3064471.1"/>
    </source>
</evidence>
<dbReference type="PRINTS" id="PR00455">
    <property type="entry name" value="HTHTETR"/>
</dbReference>
<dbReference type="EMBL" id="JAHKNI010000008">
    <property type="protein sequence ID" value="MBU3064471.1"/>
    <property type="molecule type" value="Genomic_DNA"/>
</dbReference>
<feature type="domain" description="HTH tetR-type" evidence="6">
    <location>
        <begin position="20"/>
        <end position="80"/>
    </location>
</feature>
<dbReference type="SUPFAM" id="SSF46689">
    <property type="entry name" value="Homeodomain-like"/>
    <property type="match status" value="1"/>
</dbReference>
<dbReference type="PANTHER" id="PTHR30055:SF151">
    <property type="entry name" value="TRANSCRIPTIONAL REGULATORY PROTEIN"/>
    <property type="match status" value="1"/>
</dbReference>
<evidence type="ECO:0000256" key="1">
    <source>
        <dbReference type="ARBA" id="ARBA00022491"/>
    </source>
</evidence>
<keyword evidence="8" id="KW-1185">Reference proteome</keyword>
<dbReference type="InterPro" id="IPR050109">
    <property type="entry name" value="HTH-type_TetR-like_transc_reg"/>
</dbReference>